<dbReference type="CDD" id="cd06225">
    <property type="entry name" value="HAMP"/>
    <property type="match status" value="1"/>
</dbReference>
<dbReference type="SMART" id="SM00304">
    <property type="entry name" value="HAMP"/>
    <property type="match status" value="1"/>
</dbReference>
<dbReference type="EC" id="2.7.13.3" evidence="3"/>
<keyword evidence="9" id="KW-0902">Two-component regulatory system</keyword>
<dbReference type="PROSITE" id="PS50109">
    <property type="entry name" value="HIS_KIN"/>
    <property type="match status" value="1"/>
</dbReference>
<keyword evidence="4" id="KW-0597">Phosphoprotein</keyword>
<dbReference type="CDD" id="cd00075">
    <property type="entry name" value="HATPase"/>
    <property type="match status" value="1"/>
</dbReference>
<dbReference type="Pfam" id="PF00672">
    <property type="entry name" value="HAMP"/>
    <property type="match status" value="1"/>
</dbReference>
<organism evidence="14 15">
    <name type="scientific">Actinomadura craniellae</name>
    <dbReference type="NCBI Taxonomy" id="2231787"/>
    <lineage>
        <taxon>Bacteria</taxon>
        <taxon>Bacillati</taxon>
        <taxon>Actinomycetota</taxon>
        <taxon>Actinomycetes</taxon>
        <taxon>Streptosporangiales</taxon>
        <taxon>Thermomonosporaceae</taxon>
        <taxon>Actinomadura</taxon>
    </lineage>
</organism>
<evidence type="ECO:0000313" key="14">
    <source>
        <dbReference type="EMBL" id="RAY11256.1"/>
    </source>
</evidence>
<feature type="domain" description="HAMP" evidence="13">
    <location>
        <begin position="177"/>
        <end position="230"/>
    </location>
</feature>
<dbReference type="SUPFAM" id="SSF55874">
    <property type="entry name" value="ATPase domain of HSP90 chaperone/DNA topoisomerase II/histidine kinase"/>
    <property type="match status" value="1"/>
</dbReference>
<dbReference type="Pfam" id="PF00512">
    <property type="entry name" value="HisKA"/>
    <property type="match status" value="1"/>
</dbReference>
<evidence type="ECO:0000256" key="6">
    <source>
        <dbReference type="ARBA" id="ARBA00022692"/>
    </source>
</evidence>
<keyword evidence="5" id="KW-0808">Transferase</keyword>
<evidence type="ECO:0000256" key="11">
    <source>
        <dbReference type="SAM" id="Phobius"/>
    </source>
</evidence>
<dbReference type="InterPro" id="IPR005467">
    <property type="entry name" value="His_kinase_dom"/>
</dbReference>
<dbReference type="CDD" id="cd00082">
    <property type="entry name" value="HisKA"/>
    <property type="match status" value="1"/>
</dbReference>
<comment type="subcellular location">
    <subcellularLocation>
        <location evidence="2">Cell membrane</location>
    </subcellularLocation>
</comment>
<keyword evidence="6 11" id="KW-0812">Transmembrane</keyword>
<dbReference type="SMART" id="SM00387">
    <property type="entry name" value="HATPase_c"/>
    <property type="match status" value="1"/>
</dbReference>
<evidence type="ECO:0000256" key="8">
    <source>
        <dbReference type="ARBA" id="ARBA00022989"/>
    </source>
</evidence>
<sequence length="441" mass="47461">MRLRPRSIRARDTMLAALISATVLSLLAVAFDPLIRSAVSSDLLAEVQNAARRASQAERDGTLPARIRADGRVALIQVVTPDGRVVKATAAAAGRAPVSTLRPPAAVRVQDRIDCGGPDRCLVIEAIRTTTAHDAPTVYAAAELPVLMVPGLLELLLLLGVVLLAVPITVFTWYRVGRTLRPIGEIEAQLAEISGSDLSRRVPEPPGEDEIARLARTSNATLERLERAVTRQRQFAADASHELRTPIAGLRVNLEDALMHPDDTDLVATVRAALRDTDRLEAIITDLLLLARLGTGTAVYEPVALTELVAAERARRAVRRMDWELAAGLVVRGVPTQLVRLLTNLLDNAERHAESAIDVRLRRDGGHAVLTVADDGAGIPEADRERVFERFTRLDSARSRDSGGTGLGLAIARDIAVAHGGSLHIADAPRGARFVLRLPAE</sequence>
<reference evidence="14 15" key="1">
    <citation type="submission" date="2018-06" db="EMBL/GenBank/DDBJ databases">
        <title>Actinomadura craniellae sp. nov. isolated from marine sponge Craniella sp.</title>
        <authorList>
            <person name="Li L."/>
            <person name="Xu Q.H."/>
            <person name="Lin H.W."/>
            <person name="Lu Y.H."/>
        </authorList>
    </citation>
    <scope>NUCLEOTIDE SEQUENCE [LARGE SCALE GENOMIC DNA]</scope>
    <source>
        <strain evidence="14 15">LHW63021</strain>
    </source>
</reference>
<comment type="catalytic activity">
    <reaction evidence="1">
        <text>ATP + protein L-histidine = ADP + protein N-phospho-L-histidine.</text>
        <dbReference type="EC" id="2.7.13.3"/>
    </reaction>
</comment>
<dbReference type="EMBL" id="QLYX01000020">
    <property type="protein sequence ID" value="RAY11256.1"/>
    <property type="molecule type" value="Genomic_DNA"/>
</dbReference>
<feature type="transmembrane region" description="Helical" evidence="11">
    <location>
        <begin position="155"/>
        <end position="174"/>
    </location>
</feature>
<dbReference type="InterPro" id="IPR036890">
    <property type="entry name" value="HATPase_C_sf"/>
</dbReference>
<protein>
    <recommendedName>
        <fullName evidence="3">histidine kinase</fullName>
        <ecNumber evidence="3">2.7.13.3</ecNumber>
    </recommendedName>
</protein>
<proteinExistence type="predicted"/>
<dbReference type="Proteomes" id="UP000251891">
    <property type="component" value="Unassembled WGS sequence"/>
</dbReference>
<evidence type="ECO:0000256" key="2">
    <source>
        <dbReference type="ARBA" id="ARBA00004236"/>
    </source>
</evidence>
<evidence type="ECO:0000256" key="5">
    <source>
        <dbReference type="ARBA" id="ARBA00022679"/>
    </source>
</evidence>
<evidence type="ECO:0000259" key="12">
    <source>
        <dbReference type="PROSITE" id="PS50109"/>
    </source>
</evidence>
<gene>
    <name evidence="14" type="ORF">DPM19_31365</name>
</gene>
<dbReference type="AlphaFoldDB" id="A0A365GWR9"/>
<evidence type="ECO:0000256" key="3">
    <source>
        <dbReference type="ARBA" id="ARBA00012438"/>
    </source>
</evidence>
<evidence type="ECO:0000256" key="10">
    <source>
        <dbReference type="ARBA" id="ARBA00023136"/>
    </source>
</evidence>
<dbReference type="Pfam" id="PF02518">
    <property type="entry name" value="HATPase_c"/>
    <property type="match status" value="1"/>
</dbReference>
<dbReference type="PANTHER" id="PTHR45436">
    <property type="entry name" value="SENSOR HISTIDINE KINASE YKOH"/>
    <property type="match status" value="1"/>
</dbReference>
<dbReference type="GO" id="GO:0005886">
    <property type="term" value="C:plasma membrane"/>
    <property type="evidence" value="ECO:0007669"/>
    <property type="project" value="UniProtKB-SubCell"/>
</dbReference>
<dbReference type="InterPro" id="IPR050428">
    <property type="entry name" value="TCS_sensor_his_kinase"/>
</dbReference>
<keyword evidence="7 14" id="KW-0418">Kinase</keyword>
<dbReference type="Gene3D" id="3.30.565.10">
    <property type="entry name" value="Histidine kinase-like ATPase, C-terminal domain"/>
    <property type="match status" value="1"/>
</dbReference>
<dbReference type="GO" id="GO:0000155">
    <property type="term" value="F:phosphorelay sensor kinase activity"/>
    <property type="evidence" value="ECO:0007669"/>
    <property type="project" value="InterPro"/>
</dbReference>
<feature type="domain" description="Histidine kinase" evidence="12">
    <location>
        <begin position="238"/>
        <end position="441"/>
    </location>
</feature>
<dbReference type="SUPFAM" id="SSF47384">
    <property type="entry name" value="Homodimeric domain of signal transducing histidine kinase"/>
    <property type="match status" value="1"/>
</dbReference>
<dbReference type="OrthoDB" id="9786919at2"/>
<evidence type="ECO:0000313" key="15">
    <source>
        <dbReference type="Proteomes" id="UP000251891"/>
    </source>
</evidence>
<dbReference type="Gene3D" id="1.10.287.130">
    <property type="match status" value="1"/>
</dbReference>
<dbReference type="RefSeq" id="WP_111871712.1">
    <property type="nucleotide sequence ID" value="NZ_QLYX01000020.1"/>
</dbReference>
<evidence type="ECO:0000256" key="7">
    <source>
        <dbReference type="ARBA" id="ARBA00022777"/>
    </source>
</evidence>
<name>A0A365GWR9_9ACTN</name>
<dbReference type="SMART" id="SM00388">
    <property type="entry name" value="HisKA"/>
    <property type="match status" value="1"/>
</dbReference>
<comment type="caution">
    <text evidence="14">The sequence shown here is derived from an EMBL/GenBank/DDBJ whole genome shotgun (WGS) entry which is preliminary data.</text>
</comment>
<evidence type="ECO:0000256" key="9">
    <source>
        <dbReference type="ARBA" id="ARBA00023012"/>
    </source>
</evidence>
<accession>A0A365GWR9</accession>
<dbReference type="PROSITE" id="PS50885">
    <property type="entry name" value="HAMP"/>
    <property type="match status" value="1"/>
</dbReference>
<keyword evidence="10 11" id="KW-0472">Membrane</keyword>
<dbReference type="InterPro" id="IPR003661">
    <property type="entry name" value="HisK_dim/P_dom"/>
</dbReference>
<dbReference type="InterPro" id="IPR003660">
    <property type="entry name" value="HAMP_dom"/>
</dbReference>
<evidence type="ECO:0000259" key="13">
    <source>
        <dbReference type="PROSITE" id="PS50885"/>
    </source>
</evidence>
<keyword evidence="8 11" id="KW-1133">Transmembrane helix</keyword>
<dbReference type="SUPFAM" id="SSF158472">
    <property type="entry name" value="HAMP domain-like"/>
    <property type="match status" value="1"/>
</dbReference>
<dbReference type="InterPro" id="IPR003594">
    <property type="entry name" value="HATPase_dom"/>
</dbReference>
<dbReference type="InterPro" id="IPR036097">
    <property type="entry name" value="HisK_dim/P_sf"/>
</dbReference>
<dbReference type="PANTHER" id="PTHR45436:SF5">
    <property type="entry name" value="SENSOR HISTIDINE KINASE TRCS"/>
    <property type="match status" value="1"/>
</dbReference>
<dbReference type="InterPro" id="IPR004358">
    <property type="entry name" value="Sig_transdc_His_kin-like_C"/>
</dbReference>
<evidence type="ECO:0000256" key="4">
    <source>
        <dbReference type="ARBA" id="ARBA00022553"/>
    </source>
</evidence>
<evidence type="ECO:0000256" key="1">
    <source>
        <dbReference type="ARBA" id="ARBA00000085"/>
    </source>
</evidence>
<dbReference type="PRINTS" id="PR00344">
    <property type="entry name" value="BCTRLSENSOR"/>
</dbReference>
<keyword evidence="15" id="KW-1185">Reference proteome</keyword>